<keyword evidence="2" id="KW-0496">Mitochondrion</keyword>
<feature type="domain" description="Restriction endonuclease type IV Mrr" evidence="3">
    <location>
        <begin position="113"/>
        <end position="194"/>
    </location>
</feature>
<evidence type="ECO:0000313" key="4">
    <source>
        <dbReference type="EMBL" id="CAG8637945.1"/>
    </source>
</evidence>
<accession>A0ABN7UN63</accession>
<dbReference type="SUPFAM" id="SSF52980">
    <property type="entry name" value="Restriction endonuclease-like"/>
    <property type="match status" value="1"/>
</dbReference>
<dbReference type="Gene3D" id="1.10.630.10">
    <property type="entry name" value="Cytochrome P450"/>
    <property type="match status" value="1"/>
</dbReference>
<keyword evidence="5" id="KW-1185">Reference proteome</keyword>
<organism evidence="4 5">
    <name type="scientific">Gigaspora margarita</name>
    <dbReference type="NCBI Taxonomy" id="4874"/>
    <lineage>
        <taxon>Eukaryota</taxon>
        <taxon>Fungi</taxon>
        <taxon>Fungi incertae sedis</taxon>
        <taxon>Mucoromycota</taxon>
        <taxon>Glomeromycotina</taxon>
        <taxon>Glomeromycetes</taxon>
        <taxon>Diversisporales</taxon>
        <taxon>Gigasporaceae</taxon>
        <taxon>Gigaspora</taxon>
    </lineage>
</organism>
<dbReference type="SUPFAM" id="SSF48264">
    <property type="entry name" value="Cytochrome P450"/>
    <property type="match status" value="1"/>
</dbReference>
<name>A0ABN7UN63_GIGMA</name>
<protein>
    <submittedName>
        <fullName evidence="4">11384_t:CDS:1</fullName>
    </submittedName>
</protein>
<dbReference type="InterPro" id="IPR018828">
    <property type="entry name" value="RRG7"/>
</dbReference>
<comment type="subcellular location">
    <subcellularLocation>
        <location evidence="1">Mitochondrion</location>
    </subcellularLocation>
</comment>
<evidence type="ECO:0000313" key="5">
    <source>
        <dbReference type="Proteomes" id="UP000789901"/>
    </source>
</evidence>
<proteinExistence type="predicted"/>
<dbReference type="PANTHER" id="PTHR28133">
    <property type="entry name" value="REQUIRED FOR RESPIRATORY GROWTH PROTEIN 7, MITOCHONDRIAL"/>
    <property type="match status" value="1"/>
</dbReference>
<dbReference type="EMBL" id="CAJVQB010004513">
    <property type="protein sequence ID" value="CAG8637945.1"/>
    <property type="molecule type" value="Genomic_DNA"/>
</dbReference>
<dbReference type="PANTHER" id="PTHR28133:SF1">
    <property type="entry name" value="REQUIRED FOR RESPIRATORY GROWTH PROTEIN 7, MITOCHONDRIAL"/>
    <property type="match status" value="1"/>
</dbReference>
<dbReference type="InterPro" id="IPR011335">
    <property type="entry name" value="Restrct_endonuc-II-like"/>
</dbReference>
<reference evidence="4 5" key="1">
    <citation type="submission" date="2021-06" db="EMBL/GenBank/DDBJ databases">
        <authorList>
            <person name="Kallberg Y."/>
            <person name="Tangrot J."/>
            <person name="Rosling A."/>
        </authorList>
    </citation>
    <scope>NUCLEOTIDE SEQUENCE [LARGE SCALE GENOMIC DNA]</scope>
    <source>
        <strain evidence="4 5">120-4 pot B 10/14</strain>
    </source>
</reference>
<dbReference type="Gene3D" id="3.40.1350.10">
    <property type="match status" value="1"/>
</dbReference>
<sequence length="324" mass="36640">MSEESCKALKSSCKVLKSSCKALKSSCKALKSSCKALKSSCKALKSSRKALKSVEEFKKNTKYLLSCYVFEVTLPLSVNRRNRKLFVAIACPAVNVRTPLLKKLHWPSPGLRPGDGGVDLFGNHEGYLLLVQCKKWRRKIGPGVLRELEGVLSRYRGATIGIIVVPSKDRYTSGTWKRARSSNFNIILTDLDNMCIDLSQFIEERKIKALYMAQITEERQIGMVSDLVRSSEERQAEMFNNLIRAVEDQQIERFSNLVQLIEINNIHFERLMESRRESNFDVEDFNPSRWLNPGIKSNISTSTFLPFVAGPKNCMGLKNCSTGI</sequence>
<comment type="caution">
    <text evidence="4">The sequence shown here is derived from an EMBL/GenBank/DDBJ whole genome shotgun (WGS) entry which is preliminary data.</text>
</comment>
<evidence type="ECO:0000259" key="3">
    <source>
        <dbReference type="Pfam" id="PF04471"/>
    </source>
</evidence>
<dbReference type="InterPro" id="IPR007560">
    <property type="entry name" value="Restrct_endonuc_IV_Mrr"/>
</dbReference>
<dbReference type="Pfam" id="PF04471">
    <property type="entry name" value="Mrr_cat"/>
    <property type="match status" value="1"/>
</dbReference>
<dbReference type="Proteomes" id="UP000789901">
    <property type="component" value="Unassembled WGS sequence"/>
</dbReference>
<gene>
    <name evidence="4" type="ORF">GMARGA_LOCUS8684</name>
</gene>
<evidence type="ECO:0000256" key="1">
    <source>
        <dbReference type="ARBA" id="ARBA00004173"/>
    </source>
</evidence>
<dbReference type="InterPro" id="IPR011856">
    <property type="entry name" value="tRNA_endonuc-like_dom_sf"/>
</dbReference>
<evidence type="ECO:0000256" key="2">
    <source>
        <dbReference type="ARBA" id="ARBA00023128"/>
    </source>
</evidence>
<dbReference type="InterPro" id="IPR036396">
    <property type="entry name" value="Cyt_P450_sf"/>
</dbReference>